<accession>A0A8I5QZE7</accession>
<evidence type="ECO:0000256" key="1">
    <source>
        <dbReference type="SAM" id="Coils"/>
    </source>
</evidence>
<organism evidence="3 4">
    <name type="scientific">Papio anubis</name>
    <name type="common">Olive baboon</name>
    <dbReference type="NCBI Taxonomy" id="9555"/>
    <lineage>
        <taxon>Eukaryota</taxon>
        <taxon>Metazoa</taxon>
        <taxon>Chordata</taxon>
        <taxon>Craniata</taxon>
        <taxon>Vertebrata</taxon>
        <taxon>Euteleostomi</taxon>
        <taxon>Mammalia</taxon>
        <taxon>Eutheria</taxon>
        <taxon>Euarchontoglires</taxon>
        <taxon>Primates</taxon>
        <taxon>Haplorrhini</taxon>
        <taxon>Catarrhini</taxon>
        <taxon>Cercopithecidae</taxon>
        <taxon>Cercopithecinae</taxon>
        <taxon>Papio</taxon>
    </lineage>
</organism>
<protein>
    <submittedName>
        <fullName evidence="3">Uncharacterized protein</fullName>
    </submittedName>
</protein>
<feature type="coiled-coil region" evidence="1">
    <location>
        <begin position="37"/>
        <end position="88"/>
    </location>
</feature>
<name>A0A8I5QZE7_PAPAN</name>
<dbReference type="Ensembl" id="ENSPANT00000078822.1">
    <property type="protein sequence ID" value="ENSPANP00000049006.1"/>
    <property type="gene ID" value="ENSPANG00000047024.1"/>
</dbReference>
<keyword evidence="4" id="KW-1185">Reference proteome</keyword>
<dbReference type="GO" id="GO:0032580">
    <property type="term" value="C:Golgi cisterna membrane"/>
    <property type="evidence" value="ECO:0007669"/>
    <property type="project" value="TreeGrafter"/>
</dbReference>
<proteinExistence type="predicted"/>
<dbReference type="PANTHER" id="PTHR10881:SF44">
    <property type="entry name" value="GOLGIN SUBFAMILY A MEMBER 6A-RELATED"/>
    <property type="match status" value="1"/>
</dbReference>
<reference evidence="3" key="2">
    <citation type="submission" date="2025-09" db="UniProtKB">
        <authorList>
            <consortium name="Ensembl"/>
        </authorList>
    </citation>
    <scope>IDENTIFICATION</scope>
</reference>
<dbReference type="GO" id="GO:0007030">
    <property type="term" value="P:Golgi organization"/>
    <property type="evidence" value="ECO:0007669"/>
    <property type="project" value="TreeGrafter"/>
</dbReference>
<reference evidence="3" key="1">
    <citation type="submission" date="2025-08" db="UniProtKB">
        <authorList>
            <consortium name="Ensembl"/>
        </authorList>
    </citation>
    <scope>IDENTIFICATION</scope>
</reference>
<feature type="region of interest" description="Disordered" evidence="2">
    <location>
        <begin position="122"/>
        <end position="143"/>
    </location>
</feature>
<dbReference type="GO" id="GO:0005801">
    <property type="term" value="C:cis-Golgi network"/>
    <property type="evidence" value="ECO:0007669"/>
    <property type="project" value="TreeGrafter"/>
</dbReference>
<evidence type="ECO:0000313" key="3">
    <source>
        <dbReference type="Ensembl" id="ENSPANP00000049006.1"/>
    </source>
</evidence>
<sequence>MSAETAHTHPSPNDCSLYFSPQSSFNSSSLRVPQSRYQELEVALDSSSATINQLNENIESLKQQKKQVEHQLEEEKKANNDIHKAQTEQLEVSGGWGVFSCPPENVSFRLFQHLLGFSPKHSIPDNQHPHIGKGRLEDHPLPY</sequence>
<evidence type="ECO:0000313" key="4">
    <source>
        <dbReference type="Proteomes" id="UP000028761"/>
    </source>
</evidence>
<keyword evidence="1" id="KW-0175">Coiled coil</keyword>
<dbReference type="AlphaFoldDB" id="A0A8I5QZE7"/>
<dbReference type="Proteomes" id="UP000028761">
    <property type="component" value="Unplaced"/>
</dbReference>
<feature type="compositionally biased region" description="Basic and acidic residues" evidence="2">
    <location>
        <begin position="134"/>
        <end position="143"/>
    </location>
</feature>
<dbReference type="PANTHER" id="PTHR10881">
    <property type="entry name" value="GOLGIN SUBFAMILY A MEMBER-RELATED"/>
    <property type="match status" value="1"/>
</dbReference>
<evidence type="ECO:0000256" key="2">
    <source>
        <dbReference type="SAM" id="MobiDB-lite"/>
    </source>
</evidence>
<dbReference type="GO" id="GO:0000137">
    <property type="term" value="C:Golgi cis cisterna"/>
    <property type="evidence" value="ECO:0007669"/>
    <property type="project" value="TreeGrafter"/>
</dbReference>
<dbReference type="GeneTree" id="ENSGT00530000062932"/>
<dbReference type="InterPro" id="IPR024858">
    <property type="entry name" value="GOLGA"/>
</dbReference>